<dbReference type="PANTHER" id="PTHR32387">
    <property type="entry name" value="WU:FJ29H11"/>
    <property type="match status" value="1"/>
</dbReference>
<accession>A0ABQ5E262</accession>
<comment type="caution">
    <text evidence="1">The sequence shown here is derived from an EMBL/GenBank/DDBJ whole genome shotgun (WGS) entry which is preliminary data.</text>
</comment>
<dbReference type="InterPro" id="IPR052957">
    <property type="entry name" value="Auxin_embryo_med"/>
</dbReference>
<gene>
    <name evidence="1" type="ORF">Tco_0953884</name>
</gene>
<protein>
    <submittedName>
        <fullName evidence="1">Uncharacterized protein</fullName>
    </submittedName>
</protein>
<dbReference type="EMBL" id="BQNB010015877">
    <property type="protein sequence ID" value="GJT45169.1"/>
    <property type="molecule type" value="Genomic_DNA"/>
</dbReference>
<proteinExistence type="predicted"/>
<evidence type="ECO:0000313" key="1">
    <source>
        <dbReference type="EMBL" id="GJT45169.1"/>
    </source>
</evidence>
<organism evidence="1 2">
    <name type="scientific">Tanacetum coccineum</name>
    <dbReference type="NCBI Taxonomy" id="301880"/>
    <lineage>
        <taxon>Eukaryota</taxon>
        <taxon>Viridiplantae</taxon>
        <taxon>Streptophyta</taxon>
        <taxon>Embryophyta</taxon>
        <taxon>Tracheophyta</taxon>
        <taxon>Spermatophyta</taxon>
        <taxon>Magnoliopsida</taxon>
        <taxon>eudicotyledons</taxon>
        <taxon>Gunneridae</taxon>
        <taxon>Pentapetalae</taxon>
        <taxon>asterids</taxon>
        <taxon>campanulids</taxon>
        <taxon>Asterales</taxon>
        <taxon>Asteraceae</taxon>
        <taxon>Asteroideae</taxon>
        <taxon>Anthemideae</taxon>
        <taxon>Anthemidinae</taxon>
        <taxon>Tanacetum</taxon>
    </lineage>
</organism>
<keyword evidence="2" id="KW-1185">Reference proteome</keyword>
<sequence>MQLPNTILNSHSLFMELSRFLVVGVPELPFANFLHRISTTESGYVEEQMELFLTNKQKLLKLPSEESKWSMYSISSPEEDKLTPTISSGFSLDVLSPAYHQKEDEALKDQSSSRIHKDIVSSDTNDGFTSNERELVALNSEKRGKRCVKKVKEFGSASDFVTEGKDDSNEEESAEKIIECIRREEFGIHVRNADENMYLCDVEPTLTFILQETGVIVLNNDQGFSVETIKALCKVGNSSKTEPSTGYISKKGISFKSAFQEVDAHSPWNQWLLMEFPKLFVNAELSICSLTCFKENPAKGISVFMSFVPLEGEVHGFFSQLPHMIIYKLCSSSCLLLQGEDNEWVTPCKVLRNWTEETRLLLPDSLIREHLDVGYLHKDTLLTDSLARALGIEECGPKVLIQVMASLCQADSLKSMGLDWLSSWLNVLFLMLVNATEYDFISSFSQLPIIPILDGNYASINEGAIWFHTDPEHGLEAFGKLYSKLRIVNPALFSDHVENITQMLYKVGVQRLSAHEVLKKHVLPAICDEKVMAES</sequence>
<evidence type="ECO:0000313" key="2">
    <source>
        <dbReference type="Proteomes" id="UP001151760"/>
    </source>
</evidence>
<reference evidence="1" key="2">
    <citation type="submission" date="2022-01" db="EMBL/GenBank/DDBJ databases">
        <authorList>
            <person name="Yamashiro T."/>
            <person name="Shiraishi A."/>
            <person name="Satake H."/>
            <person name="Nakayama K."/>
        </authorList>
    </citation>
    <scope>NUCLEOTIDE SEQUENCE</scope>
</reference>
<name>A0ABQ5E262_9ASTR</name>
<feature type="non-terminal residue" evidence="1">
    <location>
        <position position="535"/>
    </location>
</feature>
<reference evidence="1" key="1">
    <citation type="journal article" date="2022" name="Int. J. Mol. Sci.">
        <title>Draft Genome of Tanacetum Coccineum: Genomic Comparison of Closely Related Tanacetum-Family Plants.</title>
        <authorList>
            <person name="Yamashiro T."/>
            <person name="Shiraishi A."/>
            <person name="Nakayama K."/>
            <person name="Satake H."/>
        </authorList>
    </citation>
    <scope>NUCLEOTIDE SEQUENCE</scope>
</reference>
<dbReference type="PANTHER" id="PTHR32387:SF0">
    <property type="entry name" value="PROTEIN NO VEIN"/>
    <property type="match status" value="1"/>
</dbReference>
<dbReference type="Proteomes" id="UP001151760">
    <property type="component" value="Unassembled WGS sequence"/>
</dbReference>